<evidence type="ECO:0000313" key="9">
    <source>
        <dbReference type="Proteomes" id="UP000762676"/>
    </source>
</evidence>
<dbReference type="PROSITE" id="PS50067">
    <property type="entry name" value="KINESIN_MOTOR_2"/>
    <property type="match status" value="1"/>
</dbReference>
<keyword evidence="4" id="KW-0206">Cytoskeleton</keyword>
<dbReference type="AlphaFoldDB" id="A0AAV4IDF6"/>
<organism evidence="8 9">
    <name type="scientific">Elysia marginata</name>
    <dbReference type="NCBI Taxonomy" id="1093978"/>
    <lineage>
        <taxon>Eukaryota</taxon>
        <taxon>Metazoa</taxon>
        <taxon>Spiralia</taxon>
        <taxon>Lophotrochozoa</taxon>
        <taxon>Mollusca</taxon>
        <taxon>Gastropoda</taxon>
        <taxon>Heterobranchia</taxon>
        <taxon>Euthyneura</taxon>
        <taxon>Panpulmonata</taxon>
        <taxon>Sacoglossa</taxon>
        <taxon>Placobranchoidea</taxon>
        <taxon>Plakobranchidae</taxon>
        <taxon>Elysia</taxon>
    </lineage>
</organism>
<dbReference type="PRINTS" id="PR00380">
    <property type="entry name" value="KINESINHEAVY"/>
</dbReference>
<feature type="compositionally biased region" description="Pro residues" evidence="6">
    <location>
        <begin position="260"/>
        <end position="277"/>
    </location>
</feature>
<feature type="compositionally biased region" description="Polar residues" evidence="6">
    <location>
        <begin position="232"/>
        <end position="241"/>
    </location>
</feature>
<dbReference type="PANTHER" id="PTHR47972">
    <property type="entry name" value="KINESIN-LIKE PROTEIN KLP-3"/>
    <property type="match status" value="1"/>
</dbReference>
<dbReference type="PANTHER" id="PTHR47972:SF28">
    <property type="entry name" value="KINESIN-LIKE PROTEIN KLP-3"/>
    <property type="match status" value="1"/>
</dbReference>
<dbReference type="EMBL" id="BMAT01006153">
    <property type="protein sequence ID" value="GFS07164.1"/>
    <property type="molecule type" value="Genomic_DNA"/>
</dbReference>
<dbReference type="GO" id="GO:0007018">
    <property type="term" value="P:microtubule-based movement"/>
    <property type="evidence" value="ECO:0007669"/>
    <property type="project" value="InterPro"/>
</dbReference>
<dbReference type="SMART" id="SM00129">
    <property type="entry name" value="KISc"/>
    <property type="match status" value="1"/>
</dbReference>
<dbReference type="Gene3D" id="3.40.850.10">
    <property type="entry name" value="Kinesin motor domain"/>
    <property type="match status" value="1"/>
</dbReference>
<gene>
    <name evidence="8" type="ORF">ElyMa_002981800</name>
</gene>
<dbReference type="GO" id="GO:0008017">
    <property type="term" value="F:microtubule binding"/>
    <property type="evidence" value="ECO:0007669"/>
    <property type="project" value="InterPro"/>
</dbReference>
<comment type="similarity">
    <text evidence="5">Belongs to the TRAFAC class myosin-kinesin ATPase superfamily. Kinesin family.</text>
</comment>
<sequence>VFDAGRKKRATHSTAMNSRSSRSHCLLCISVLGRNLITDTKTNGCLNLVDLAGSERVSKTNADGERLREARNINRSLACLGDVMHALRTRQQHVPYRNSKLTYLLQQSLGGNSKTLMIVQVAPGTRHVRETLCTLSFGMRVTTVELGQATRSTKLLPSDSACPAWRRPSDLDLSFSSTSSTCSSPFSSPSSSPCPSPSFPPSPSVFPFSIPFQPSFPSSSNSSSNASPLRRTVSTSSVNPTRQRQLPSPLRPSSFLLQPRPSPSPTQPRPSPSPTQPRPCKISSLPAFSIPATLSADLAGEAAEAAVSQWQAVITTDLGESPDSTPTTSRSTSPNGTPTTTPTSSPTPKRKHAIVPRPAAHKTSRKHGRSSNTLERSKSSASTARPLGDRWR</sequence>
<feature type="region of interest" description="Disordered" evidence="6">
    <location>
        <begin position="217"/>
        <end position="284"/>
    </location>
</feature>
<comment type="subcellular location">
    <subcellularLocation>
        <location evidence="1">Cytoplasm</location>
        <location evidence="1">Cytoskeleton</location>
    </subcellularLocation>
</comment>
<keyword evidence="3" id="KW-0067">ATP-binding</keyword>
<accession>A0AAV4IDF6</accession>
<evidence type="ECO:0000256" key="4">
    <source>
        <dbReference type="ARBA" id="ARBA00023212"/>
    </source>
</evidence>
<feature type="compositionally biased region" description="Polar residues" evidence="6">
    <location>
        <begin position="370"/>
        <end position="383"/>
    </location>
</feature>
<evidence type="ECO:0000256" key="5">
    <source>
        <dbReference type="PROSITE-ProRule" id="PRU00283"/>
    </source>
</evidence>
<keyword evidence="4" id="KW-0963">Cytoplasm</keyword>
<protein>
    <submittedName>
        <fullName evidence="8">Kinesin-like protein</fullName>
    </submittedName>
</protein>
<dbReference type="GO" id="GO:0003777">
    <property type="term" value="F:microtubule motor activity"/>
    <property type="evidence" value="ECO:0007669"/>
    <property type="project" value="InterPro"/>
</dbReference>
<keyword evidence="2" id="KW-0547">Nucleotide-binding</keyword>
<dbReference type="Pfam" id="PF00225">
    <property type="entry name" value="Kinesin"/>
    <property type="match status" value="1"/>
</dbReference>
<evidence type="ECO:0000259" key="7">
    <source>
        <dbReference type="PROSITE" id="PS50067"/>
    </source>
</evidence>
<feature type="compositionally biased region" description="Low complexity" evidence="6">
    <location>
        <begin position="242"/>
        <end position="259"/>
    </location>
</feature>
<dbReference type="InterPro" id="IPR027417">
    <property type="entry name" value="P-loop_NTPase"/>
</dbReference>
<evidence type="ECO:0000313" key="8">
    <source>
        <dbReference type="EMBL" id="GFS07164.1"/>
    </source>
</evidence>
<dbReference type="InterPro" id="IPR027640">
    <property type="entry name" value="Kinesin-like_fam"/>
</dbReference>
<proteinExistence type="inferred from homology"/>
<evidence type="ECO:0000256" key="2">
    <source>
        <dbReference type="ARBA" id="ARBA00022741"/>
    </source>
</evidence>
<feature type="region of interest" description="Disordered" evidence="6">
    <location>
        <begin position="317"/>
        <end position="392"/>
    </location>
</feature>
<evidence type="ECO:0000256" key="6">
    <source>
        <dbReference type="SAM" id="MobiDB-lite"/>
    </source>
</evidence>
<feature type="non-terminal residue" evidence="8">
    <location>
        <position position="1"/>
    </location>
</feature>
<keyword evidence="9" id="KW-1185">Reference proteome</keyword>
<dbReference type="InterPro" id="IPR001752">
    <property type="entry name" value="Kinesin_motor_dom"/>
</dbReference>
<feature type="domain" description="Kinesin motor" evidence="7">
    <location>
        <begin position="1"/>
        <end position="144"/>
    </location>
</feature>
<dbReference type="GO" id="GO:0005524">
    <property type="term" value="F:ATP binding"/>
    <property type="evidence" value="ECO:0007669"/>
    <property type="project" value="UniProtKB-KW"/>
</dbReference>
<name>A0AAV4IDF6_9GAST</name>
<dbReference type="InterPro" id="IPR036961">
    <property type="entry name" value="Kinesin_motor_dom_sf"/>
</dbReference>
<dbReference type="SUPFAM" id="SSF52540">
    <property type="entry name" value="P-loop containing nucleoside triphosphate hydrolases"/>
    <property type="match status" value="1"/>
</dbReference>
<evidence type="ECO:0000256" key="1">
    <source>
        <dbReference type="ARBA" id="ARBA00004245"/>
    </source>
</evidence>
<comment type="caution">
    <text evidence="8">The sequence shown here is derived from an EMBL/GenBank/DDBJ whole genome shotgun (WGS) entry which is preliminary data.</text>
</comment>
<feature type="compositionally biased region" description="Basic residues" evidence="6">
    <location>
        <begin position="348"/>
        <end position="369"/>
    </location>
</feature>
<feature type="compositionally biased region" description="Low complexity" evidence="6">
    <location>
        <begin position="321"/>
        <end position="347"/>
    </location>
</feature>
<evidence type="ECO:0000256" key="3">
    <source>
        <dbReference type="ARBA" id="ARBA00022840"/>
    </source>
</evidence>
<comment type="caution">
    <text evidence="5">Lacks conserved residue(s) required for the propagation of feature annotation.</text>
</comment>
<feature type="compositionally biased region" description="Low complexity" evidence="6">
    <location>
        <begin position="217"/>
        <end position="228"/>
    </location>
</feature>
<reference evidence="8 9" key="1">
    <citation type="journal article" date="2021" name="Elife">
        <title>Chloroplast acquisition without the gene transfer in kleptoplastic sea slugs, Plakobranchus ocellatus.</title>
        <authorList>
            <person name="Maeda T."/>
            <person name="Takahashi S."/>
            <person name="Yoshida T."/>
            <person name="Shimamura S."/>
            <person name="Takaki Y."/>
            <person name="Nagai Y."/>
            <person name="Toyoda A."/>
            <person name="Suzuki Y."/>
            <person name="Arimoto A."/>
            <person name="Ishii H."/>
            <person name="Satoh N."/>
            <person name="Nishiyama T."/>
            <person name="Hasebe M."/>
            <person name="Maruyama T."/>
            <person name="Minagawa J."/>
            <person name="Obokata J."/>
            <person name="Shigenobu S."/>
        </authorList>
    </citation>
    <scope>NUCLEOTIDE SEQUENCE [LARGE SCALE GENOMIC DNA]</scope>
</reference>
<dbReference type="GO" id="GO:0015630">
    <property type="term" value="C:microtubule cytoskeleton"/>
    <property type="evidence" value="ECO:0007669"/>
    <property type="project" value="TreeGrafter"/>
</dbReference>
<dbReference type="Proteomes" id="UP000762676">
    <property type="component" value="Unassembled WGS sequence"/>
</dbReference>